<dbReference type="EMBL" id="MU853662">
    <property type="protein sequence ID" value="KAK4139469.1"/>
    <property type="molecule type" value="Genomic_DNA"/>
</dbReference>
<protein>
    <submittedName>
        <fullName evidence="7">Uncharacterized protein</fullName>
    </submittedName>
</protein>
<organism evidence="7 8">
    <name type="scientific">Dichotomopilus funicola</name>
    <dbReference type="NCBI Taxonomy" id="1934379"/>
    <lineage>
        <taxon>Eukaryota</taxon>
        <taxon>Fungi</taxon>
        <taxon>Dikarya</taxon>
        <taxon>Ascomycota</taxon>
        <taxon>Pezizomycotina</taxon>
        <taxon>Sordariomycetes</taxon>
        <taxon>Sordariomycetidae</taxon>
        <taxon>Sordariales</taxon>
        <taxon>Chaetomiaceae</taxon>
        <taxon>Dichotomopilus</taxon>
    </lineage>
</organism>
<dbReference type="InterPro" id="IPR000760">
    <property type="entry name" value="Inositol_monophosphatase-like"/>
</dbReference>
<dbReference type="GO" id="GO:0000103">
    <property type="term" value="P:sulfate assimilation"/>
    <property type="evidence" value="ECO:0007669"/>
    <property type="project" value="TreeGrafter"/>
</dbReference>
<dbReference type="Proteomes" id="UP001302676">
    <property type="component" value="Unassembled WGS sequence"/>
</dbReference>
<evidence type="ECO:0000256" key="4">
    <source>
        <dbReference type="ARBA" id="ARBA00022801"/>
    </source>
</evidence>
<evidence type="ECO:0000313" key="8">
    <source>
        <dbReference type="Proteomes" id="UP001302676"/>
    </source>
</evidence>
<gene>
    <name evidence="7" type="ORF">C8A04DRAFT_40717</name>
</gene>
<comment type="caution">
    <text evidence="7">The sequence shown here is derived from an EMBL/GenBank/DDBJ whole genome shotgun (WGS) entry which is preliminary data.</text>
</comment>
<dbReference type="GO" id="GO:0008441">
    <property type="term" value="F:3'(2'),5'-bisphosphate nucleotidase activity"/>
    <property type="evidence" value="ECO:0007669"/>
    <property type="project" value="TreeGrafter"/>
</dbReference>
<evidence type="ECO:0000313" key="7">
    <source>
        <dbReference type="EMBL" id="KAK4139469.1"/>
    </source>
</evidence>
<reference evidence="7" key="2">
    <citation type="submission" date="2023-05" db="EMBL/GenBank/DDBJ databases">
        <authorList>
            <consortium name="Lawrence Berkeley National Laboratory"/>
            <person name="Steindorff A."/>
            <person name="Hensen N."/>
            <person name="Bonometti L."/>
            <person name="Westerberg I."/>
            <person name="Brannstrom I.O."/>
            <person name="Guillou S."/>
            <person name="Cros-Aarteil S."/>
            <person name="Calhoun S."/>
            <person name="Haridas S."/>
            <person name="Kuo A."/>
            <person name="Mondo S."/>
            <person name="Pangilinan J."/>
            <person name="Riley R."/>
            <person name="Labutti K."/>
            <person name="Andreopoulos B."/>
            <person name="Lipzen A."/>
            <person name="Chen C."/>
            <person name="Yanf M."/>
            <person name="Daum C."/>
            <person name="Ng V."/>
            <person name="Clum A."/>
            <person name="Ohm R."/>
            <person name="Martin F."/>
            <person name="Silar P."/>
            <person name="Natvig D."/>
            <person name="Lalanne C."/>
            <person name="Gautier V."/>
            <person name="Ament-Velasquez S.L."/>
            <person name="Kruys A."/>
            <person name="Hutchinson M.I."/>
            <person name="Powell A.J."/>
            <person name="Barry K."/>
            <person name="Miller A.N."/>
            <person name="Grigoriev I.V."/>
            <person name="Debuchy R."/>
            <person name="Gladieux P."/>
            <person name="Thoren M.H."/>
            <person name="Johannesson H."/>
        </authorList>
    </citation>
    <scope>NUCLEOTIDE SEQUENCE</scope>
    <source>
        <strain evidence="7">CBS 141.50</strain>
    </source>
</reference>
<dbReference type="GO" id="GO:0046872">
    <property type="term" value="F:metal ion binding"/>
    <property type="evidence" value="ECO:0007669"/>
    <property type="project" value="UniProtKB-KW"/>
</dbReference>
<dbReference type="Pfam" id="PF00459">
    <property type="entry name" value="Inositol_P"/>
    <property type="match status" value="1"/>
</dbReference>
<proteinExistence type="inferred from homology"/>
<feature type="binding site" evidence="6">
    <location>
        <position position="224"/>
    </location>
    <ligand>
        <name>Mg(2+)</name>
        <dbReference type="ChEBI" id="CHEBI:18420"/>
        <label>1</label>
        <note>catalytic</note>
    </ligand>
</feature>
<reference evidence="7" key="1">
    <citation type="journal article" date="2023" name="Mol. Phylogenet. Evol.">
        <title>Genome-scale phylogeny and comparative genomics of the fungal order Sordariales.</title>
        <authorList>
            <person name="Hensen N."/>
            <person name="Bonometti L."/>
            <person name="Westerberg I."/>
            <person name="Brannstrom I.O."/>
            <person name="Guillou S."/>
            <person name="Cros-Aarteil S."/>
            <person name="Calhoun S."/>
            <person name="Haridas S."/>
            <person name="Kuo A."/>
            <person name="Mondo S."/>
            <person name="Pangilinan J."/>
            <person name="Riley R."/>
            <person name="LaButti K."/>
            <person name="Andreopoulos B."/>
            <person name="Lipzen A."/>
            <person name="Chen C."/>
            <person name="Yan M."/>
            <person name="Daum C."/>
            <person name="Ng V."/>
            <person name="Clum A."/>
            <person name="Steindorff A."/>
            <person name="Ohm R.A."/>
            <person name="Martin F."/>
            <person name="Silar P."/>
            <person name="Natvig D.O."/>
            <person name="Lalanne C."/>
            <person name="Gautier V."/>
            <person name="Ament-Velasquez S.L."/>
            <person name="Kruys A."/>
            <person name="Hutchinson M.I."/>
            <person name="Powell A.J."/>
            <person name="Barry K."/>
            <person name="Miller A.N."/>
            <person name="Grigoriev I.V."/>
            <person name="Debuchy R."/>
            <person name="Gladieux P."/>
            <person name="Hiltunen Thoren M."/>
            <person name="Johannesson H."/>
        </authorList>
    </citation>
    <scope>NUCLEOTIDE SEQUENCE</scope>
    <source>
        <strain evidence="7">CBS 141.50</strain>
    </source>
</reference>
<dbReference type="Gene3D" id="3.30.540.10">
    <property type="entry name" value="Fructose-1,6-Bisphosphatase, subunit A, domain 1"/>
    <property type="match status" value="1"/>
</dbReference>
<evidence type="ECO:0000256" key="3">
    <source>
        <dbReference type="ARBA" id="ARBA00022723"/>
    </source>
</evidence>
<name>A0AAN6UUW4_9PEZI</name>
<dbReference type="SUPFAM" id="SSF56655">
    <property type="entry name" value="Carbohydrate phosphatase"/>
    <property type="match status" value="1"/>
</dbReference>
<dbReference type="RefSeq" id="XP_062632840.1">
    <property type="nucleotide sequence ID" value="XM_062785040.1"/>
</dbReference>
<dbReference type="AlphaFoldDB" id="A0AAN6UUW4"/>
<dbReference type="Gene3D" id="3.40.190.80">
    <property type="match status" value="1"/>
</dbReference>
<sequence>MEHHAHGTSYGVAMFLASAVDQQQALPSRRRLLPAVAAVLAPSPASGSSKKKTAAATTDTPQCDPLIQERYVAELAVQRAVLATKTVLLNWPPRPTAAAAQAAATTASLGHVKRPGAKTVAKAGYPPVRVAEFAGRALLIAALREAFPRDGFLGQETADELRANSAMMEEVWKLVKTTELQDWRLEALLGRPQSREELLALLDLGGGVKRAEPGKRYWVMAPVDGTAAFLQGGQYAVALGLVLDGREILGVVACPNMPVTTAFAAPAVVRPKAAAAAAAAGQDWAVDNLETNIDKQGLGIMMAAVLGHGVTIRRVTNGKLDKPAKVDRTGLPPPPQPNSIPGAAKFCELVFVDSERSSLTQAPMVKLFAYKGYEKSVQLTSSHMRYAVMALGYRSWAQIRWPKGPSGKGRCRWSIWDHVGTPLLYTQSGPGVVTDMNGMDLRFDEGTNLESTWGVIAADNGIHHELTHMVSLVPKPA</sequence>
<evidence type="ECO:0000256" key="6">
    <source>
        <dbReference type="PIRSR" id="PIRSR600760-2"/>
    </source>
</evidence>
<evidence type="ECO:0000256" key="1">
    <source>
        <dbReference type="ARBA" id="ARBA00001946"/>
    </source>
</evidence>
<dbReference type="PANTHER" id="PTHR43200:SF2">
    <property type="entry name" value="3'(2'),5'-BISPHOSPHATE NUCLEOTIDASE"/>
    <property type="match status" value="1"/>
</dbReference>
<comment type="cofactor">
    <cofactor evidence="1 6">
        <name>Mg(2+)</name>
        <dbReference type="ChEBI" id="CHEBI:18420"/>
    </cofactor>
</comment>
<evidence type="ECO:0000256" key="2">
    <source>
        <dbReference type="ARBA" id="ARBA00009759"/>
    </source>
</evidence>
<keyword evidence="5 6" id="KW-0460">Magnesium</keyword>
<keyword evidence="4" id="KW-0378">Hydrolase</keyword>
<dbReference type="PANTHER" id="PTHR43200">
    <property type="entry name" value="PHOSPHATASE"/>
    <property type="match status" value="1"/>
</dbReference>
<accession>A0AAN6UUW4</accession>
<keyword evidence="3 6" id="KW-0479">Metal-binding</keyword>
<dbReference type="InterPro" id="IPR051090">
    <property type="entry name" value="Inositol_monoP_superfamily"/>
</dbReference>
<evidence type="ECO:0000256" key="5">
    <source>
        <dbReference type="ARBA" id="ARBA00022842"/>
    </source>
</evidence>
<comment type="similarity">
    <text evidence="2">Belongs to the inositol monophosphatase superfamily.</text>
</comment>
<keyword evidence="8" id="KW-1185">Reference proteome</keyword>
<dbReference type="GeneID" id="87821653"/>